<dbReference type="Gene3D" id="3.20.20.450">
    <property type="entry name" value="EAL domain"/>
    <property type="match status" value="1"/>
</dbReference>
<protein>
    <submittedName>
        <fullName evidence="2">Bacteriophytochrome cph2</fullName>
    </submittedName>
</protein>
<dbReference type="GO" id="GO:0071111">
    <property type="term" value="F:cyclic-guanylate-specific phosphodiesterase activity"/>
    <property type="evidence" value="ECO:0007669"/>
    <property type="project" value="InterPro"/>
</dbReference>
<name>A0A379N6Y3_9PROT</name>
<dbReference type="SUPFAM" id="SSF141868">
    <property type="entry name" value="EAL domain-like"/>
    <property type="match status" value="1"/>
</dbReference>
<accession>A0A379N6Y3</accession>
<evidence type="ECO:0000313" key="3">
    <source>
        <dbReference type="Proteomes" id="UP000254919"/>
    </source>
</evidence>
<dbReference type="SMART" id="SM00052">
    <property type="entry name" value="EAL"/>
    <property type="match status" value="1"/>
</dbReference>
<evidence type="ECO:0000313" key="2">
    <source>
        <dbReference type="EMBL" id="SUE41985.1"/>
    </source>
</evidence>
<dbReference type="Pfam" id="PF00563">
    <property type="entry name" value="EAL"/>
    <property type="match status" value="1"/>
</dbReference>
<dbReference type="PANTHER" id="PTHR33121:SF70">
    <property type="entry name" value="SIGNALING PROTEIN YKOW"/>
    <property type="match status" value="1"/>
</dbReference>
<organism evidence="2 3">
    <name type="scientific">Roseomonas mucosa</name>
    <dbReference type="NCBI Taxonomy" id="207340"/>
    <lineage>
        <taxon>Bacteria</taxon>
        <taxon>Pseudomonadati</taxon>
        <taxon>Pseudomonadota</taxon>
        <taxon>Alphaproteobacteria</taxon>
        <taxon>Acetobacterales</taxon>
        <taxon>Roseomonadaceae</taxon>
        <taxon>Roseomonas</taxon>
    </lineage>
</organism>
<evidence type="ECO:0000259" key="1">
    <source>
        <dbReference type="PROSITE" id="PS50883"/>
    </source>
</evidence>
<dbReference type="PANTHER" id="PTHR33121">
    <property type="entry name" value="CYCLIC DI-GMP PHOSPHODIESTERASE PDEF"/>
    <property type="match status" value="1"/>
</dbReference>
<dbReference type="AlphaFoldDB" id="A0A379N6Y3"/>
<dbReference type="EMBL" id="UGVN01000001">
    <property type="protein sequence ID" value="SUE41985.1"/>
    <property type="molecule type" value="Genomic_DNA"/>
</dbReference>
<feature type="domain" description="EAL" evidence="1">
    <location>
        <begin position="163"/>
        <end position="417"/>
    </location>
</feature>
<dbReference type="Proteomes" id="UP000254919">
    <property type="component" value="Unassembled WGS sequence"/>
</dbReference>
<gene>
    <name evidence="2" type="primary">cph2_7</name>
    <name evidence="2" type="ORF">NCTC13291_03601</name>
</gene>
<dbReference type="CDD" id="cd01948">
    <property type="entry name" value="EAL"/>
    <property type="match status" value="1"/>
</dbReference>
<dbReference type="InterPro" id="IPR001633">
    <property type="entry name" value="EAL_dom"/>
</dbReference>
<dbReference type="InterPro" id="IPR050706">
    <property type="entry name" value="Cyclic-di-GMP_PDE-like"/>
</dbReference>
<sequence>MKISAMFTLLYCLFFDTKVTSFPVTSSCPYAADQREERFAGPMINSGDRAEDAQAPIMVLTQDQGVLRAARSAVSALGQPASALQHAFSPQEALNAVLAADEPPRLLILEDGASGNGIDELRVATADAFGATRSMVLSRDHAAALSPRAIRAAMRSLPAATPLAEDTEAIRLGLLQGQVSVRYQPIVRIRDGQPTGAEALARWEAPTERYSPESFVPIVESAGLGLDLSIAVARRAAQEFAMVRRSRRRGRNCRVSVNLPLAVLLQDDTAAWLGLILAKAGLPAHALALELTETTPVEDRSLLRRALLRLRRAGHEVLLDDLCLDDPRESLLDLPFGGVKLDRSVTAAMRHSHRARNMVRRVVRQADSAGMRVVAEGISDLGLWRAAAAAGVSHAQGYAVGRPMPAEVLPVWSRNWTQPRFNPARRFQAPG</sequence>
<dbReference type="InterPro" id="IPR035919">
    <property type="entry name" value="EAL_sf"/>
</dbReference>
<dbReference type="PROSITE" id="PS50883">
    <property type="entry name" value="EAL"/>
    <property type="match status" value="1"/>
</dbReference>
<proteinExistence type="predicted"/>
<reference evidence="2 3" key="1">
    <citation type="submission" date="2018-06" db="EMBL/GenBank/DDBJ databases">
        <authorList>
            <consortium name="Pathogen Informatics"/>
            <person name="Doyle S."/>
        </authorList>
    </citation>
    <scope>NUCLEOTIDE SEQUENCE [LARGE SCALE GENOMIC DNA]</scope>
    <source>
        <strain evidence="2 3">NCTC13291</strain>
    </source>
</reference>